<gene>
    <name evidence="9" type="ORF">JP75_18120</name>
</gene>
<dbReference type="GO" id="GO:0055085">
    <property type="term" value="P:transmembrane transport"/>
    <property type="evidence" value="ECO:0007669"/>
    <property type="project" value="InterPro"/>
</dbReference>
<dbReference type="InterPro" id="IPR000515">
    <property type="entry name" value="MetI-like"/>
</dbReference>
<evidence type="ECO:0000313" key="10">
    <source>
        <dbReference type="Proteomes" id="UP000028981"/>
    </source>
</evidence>
<keyword evidence="10" id="KW-1185">Reference proteome</keyword>
<dbReference type="GO" id="GO:0005886">
    <property type="term" value="C:plasma membrane"/>
    <property type="evidence" value="ECO:0007669"/>
    <property type="project" value="UniProtKB-SubCell"/>
</dbReference>
<dbReference type="AlphaFoldDB" id="A0A087LZF7"/>
<dbReference type="SUPFAM" id="SSF161098">
    <property type="entry name" value="MetI-like"/>
    <property type="match status" value="1"/>
</dbReference>
<dbReference type="Pfam" id="PF00528">
    <property type="entry name" value="BPD_transp_1"/>
    <property type="match status" value="1"/>
</dbReference>
<sequence length="285" mass="31228">MWLLLPAFTFYTVFWIVPAVVAFLSSFTQWNGVSLASIRWVGLANYVELFDDRWFWNALRNNLLFVAVVLCAIIVLGMTYALILNARPRGHSVFSTIFFIPIVLSSVVIGLLFTQMLSPTVGLVGPALSALGVPGVAEHQWLGSRDTALPMIMMVYVWQQLGFAILLLLAGLQTIPNDYIEAARVDGASAWNITRHITLPLMRPVLTVVIVLVTTNAFLLFDLVVVMTNGGPFHASEVLSVFMYSEAFLKGNPGYGTAIAMMLFVIVLCVSVIQLALSGRGQKAA</sequence>
<evidence type="ECO:0000256" key="3">
    <source>
        <dbReference type="ARBA" id="ARBA00022475"/>
    </source>
</evidence>
<evidence type="ECO:0000256" key="5">
    <source>
        <dbReference type="ARBA" id="ARBA00022989"/>
    </source>
</evidence>
<dbReference type="EMBL" id="JQGC01000017">
    <property type="protein sequence ID" value="KFL30010.1"/>
    <property type="molecule type" value="Genomic_DNA"/>
</dbReference>
<proteinExistence type="inferred from homology"/>
<keyword evidence="4 7" id="KW-0812">Transmembrane</keyword>
<dbReference type="PANTHER" id="PTHR30193:SF37">
    <property type="entry name" value="INNER MEMBRANE ABC TRANSPORTER PERMEASE PROTEIN YCJO"/>
    <property type="match status" value="1"/>
</dbReference>
<dbReference type="PANTHER" id="PTHR30193">
    <property type="entry name" value="ABC TRANSPORTER PERMEASE PROTEIN"/>
    <property type="match status" value="1"/>
</dbReference>
<organism evidence="9 10">
    <name type="scientific">Devosia riboflavina</name>
    <dbReference type="NCBI Taxonomy" id="46914"/>
    <lineage>
        <taxon>Bacteria</taxon>
        <taxon>Pseudomonadati</taxon>
        <taxon>Pseudomonadota</taxon>
        <taxon>Alphaproteobacteria</taxon>
        <taxon>Hyphomicrobiales</taxon>
        <taxon>Devosiaceae</taxon>
        <taxon>Devosia</taxon>
    </lineage>
</organism>
<evidence type="ECO:0000256" key="7">
    <source>
        <dbReference type="RuleBase" id="RU363032"/>
    </source>
</evidence>
<comment type="subcellular location">
    <subcellularLocation>
        <location evidence="1 7">Cell membrane</location>
        <topology evidence="1 7">Multi-pass membrane protein</topology>
    </subcellularLocation>
</comment>
<accession>A0A087LZF7</accession>
<evidence type="ECO:0000256" key="2">
    <source>
        <dbReference type="ARBA" id="ARBA00022448"/>
    </source>
</evidence>
<protein>
    <recommendedName>
        <fullName evidence="8">ABC transmembrane type-1 domain-containing protein</fullName>
    </recommendedName>
</protein>
<keyword evidence="2 7" id="KW-0813">Transport</keyword>
<keyword evidence="6 7" id="KW-0472">Membrane</keyword>
<dbReference type="STRING" id="46914.JP75_18120"/>
<feature type="transmembrane region" description="Helical" evidence="7">
    <location>
        <begin position="63"/>
        <end position="86"/>
    </location>
</feature>
<evidence type="ECO:0000256" key="6">
    <source>
        <dbReference type="ARBA" id="ARBA00023136"/>
    </source>
</evidence>
<dbReference type="Gene3D" id="1.10.3720.10">
    <property type="entry name" value="MetI-like"/>
    <property type="match status" value="1"/>
</dbReference>
<feature type="transmembrane region" description="Helical" evidence="7">
    <location>
        <begin position="148"/>
        <end position="170"/>
    </location>
</feature>
<comment type="similarity">
    <text evidence="7">Belongs to the binding-protein-dependent transport system permease family.</text>
</comment>
<feature type="transmembrane region" description="Helical" evidence="7">
    <location>
        <begin position="205"/>
        <end position="227"/>
    </location>
</feature>
<name>A0A087LZF7_9HYPH</name>
<comment type="caution">
    <text evidence="9">The sequence shown here is derived from an EMBL/GenBank/DDBJ whole genome shotgun (WGS) entry which is preliminary data.</text>
</comment>
<feature type="domain" description="ABC transmembrane type-1" evidence="8">
    <location>
        <begin position="59"/>
        <end position="274"/>
    </location>
</feature>
<feature type="transmembrane region" description="Helical" evidence="7">
    <location>
        <begin position="255"/>
        <end position="277"/>
    </location>
</feature>
<dbReference type="InterPro" id="IPR035906">
    <property type="entry name" value="MetI-like_sf"/>
</dbReference>
<keyword evidence="3" id="KW-1003">Cell membrane</keyword>
<dbReference type="CDD" id="cd06261">
    <property type="entry name" value="TM_PBP2"/>
    <property type="match status" value="1"/>
</dbReference>
<dbReference type="InterPro" id="IPR051393">
    <property type="entry name" value="ABC_transporter_permease"/>
</dbReference>
<dbReference type="Proteomes" id="UP000028981">
    <property type="component" value="Unassembled WGS sequence"/>
</dbReference>
<dbReference type="PROSITE" id="PS50928">
    <property type="entry name" value="ABC_TM1"/>
    <property type="match status" value="1"/>
</dbReference>
<evidence type="ECO:0000256" key="1">
    <source>
        <dbReference type="ARBA" id="ARBA00004651"/>
    </source>
</evidence>
<evidence type="ECO:0000256" key="4">
    <source>
        <dbReference type="ARBA" id="ARBA00022692"/>
    </source>
</evidence>
<evidence type="ECO:0000313" key="9">
    <source>
        <dbReference type="EMBL" id="KFL30010.1"/>
    </source>
</evidence>
<feature type="transmembrane region" description="Helical" evidence="7">
    <location>
        <begin position="7"/>
        <end position="27"/>
    </location>
</feature>
<evidence type="ECO:0000259" key="8">
    <source>
        <dbReference type="PROSITE" id="PS50928"/>
    </source>
</evidence>
<feature type="transmembrane region" description="Helical" evidence="7">
    <location>
        <begin position="93"/>
        <end position="113"/>
    </location>
</feature>
<reference evidence="9 10" key="1">
    <citation type="submission" date="2014-08" db="EMBL/GenBank/DDBJ databases">
        <authorList>
            <person name="Hassan Y.I."/>
            <person name="Lepp D."/>
            <person name="Zhou T."/>
        </authorList>
    </citation>
    <scope>NUCLEOTIDE SEQUENCE [LARGE SCALE GENOMIC DNA]</scope>
    <source>
        <strain evidence="9 10">IFO13584</strain>
    </source>
</reference>
<keyword evidence="5 7" id="KW-1133">Transmembrane helix</keyword>